<evidence type="ECO:0000313" key="2">
    <source>
        <dbReference type="EMBL" id="GMF19722.1"/>
    </source>
</evidence>
<dbReference type="PANTHER" id="PTHR23077:SF12">
    <property type="entry name" value="PEROXISOMAL ATPASE PEX1"/>
    <property type="match status" value="1"/>
</dbReference>
<keyword evidence="3" id="KW-1185">Reference proteome</keyword>
<dbReference type="GO" id="GO:0016558">
    <property type="term" value="P:protein import into peroxisome matrix"/>
    <property type="evidence" value="ECO:0007669"/>
    <property type="project" value="TreeGrafter"/>
</dbReference>
<dbReference type="PANTHER" id="PTHR23077">
    <property type="entry name" value="AAA-FAMILY ATPASE"/>
    <property type="match status" value="1"/>
</dbReference>
<dbReference type="GO" id="GO:0005829">
    <property type="term" value="C:cytosol"/>
    <property type="evidence" value="ECO:0007669"/>
    <property type="project" value="TreeGrafter"/>
</dbReference>
<proteinExistence type="predicted"/>
<dbReference type="GO" id="GO:0016887">
    <property type="term" value="F:ATP hydrolysis activity"/>
    <property type="evidence" value="ECO:0007669"/>
    <property type="project" value="InterPro"/>
</dbReference>
<dbReference type="Gene3D" id="1.10.8.60">
    <property type="match status" value="2"/>
</dbReference>
<name>A0A9W6TPT5_9STRA</name>
<evidence type="ECO:0000259" key="1">
    <source>
        <dbReference type="SMART" id="SM00382"/>
    </source>
</evidence>
<dbReference type="Pfam" id="PF00004">
    <property type="entry name" value="AAA"/>
    <property type="match status" value="2"/>
</dbReference>
<sequence length="802" mass="87007">MHSKLLQGNIEALQNDTVDEVWVHPETLAMLDGAVISHAPSDAQEAPVAALWSLDSKPASTAPESRDESENPRYVIGSGSVLRFKLENGKNIQAITGIKFEADETYSAEQLEGVPIGALEKYAVLGGSNGGSVISLNQVIVQNAIGSQVQTLVKMRSKPPLTSALSLSILEVSRGAKAYSALMKAVRPILLRDASAARVLLGTKPPGCALTHGERGSGKSTLLRALVHEVQTSTKFGAFTTIVECRNLRGLKMESVKSRLNDLFEEATTHAPSLIVLDNLDALVPEEDESAGAANEQSRRIAELLLVLINQNNQRMWKATAELNASFKYECNALKGFSDKQKLSARKKLLETVGNAMQGKSVAVVAATRSDTSIHKTLRGCGLFDRPIRVASPDAERREILIREMLQMKVDNANSTGKEETALREIVIDPAIDFGLLSSLTEGYSLRDLSSATDRALHQMFKRHTLLQSSEQFKVTHKLQQSDFIDGIEDFQPTALIGVDLFKSSIKWSDVGGLQHVRTVLKDTLELPTRYAKLYDNTPIKLPAGMLLYGPPGCGKTLLASAVAHECGLNFISVKGPEVLNKYIGASEQAIRDLFARAGSAAPSVLFLDEFDSIAPRRGADNTGVTDRLVNQLLTFLDGVEGRFPNEEERLDILRAVSKDMELSDEALDYLPEIASAPKSDHFSGADLQAVSAAIILLSMFASTNDRNCFANCEQIMYSAQLELVHEKLNGDGSSLITKAHVQTAFENAKPSTSASARLQFERMYAGFSKARNTDFSVAEADASATSDSLKSHVAHQRTALA</sequence>
<dbReference type="GO" id="GO:0005778">
    <property type="term" value="C:peroxisomal membrane"/>
    <property type="evidence" value="ECO:0007669"/>
    <property type="project" value="TreeGrafter"/>
</dbReference>
<evidence type="ECO:0000313" key="3">
    <source>
        <dbReference type="Proteomes" id="UP001165121"/>
    </source>
</evidence>
<dbReference type="Gene3D" id="3.40.50.300">
    <property type="entry name" value="P-loop containing nucleotide triphosphate hydrolases"/>
    <property type="match status" value="2"/>
</dbReference>
<comment type="caution">
    <text evidence="2">The sequence shown here is derived from an EMBL/GenBank/DDBJ whole genome shotgun (WGS) entry which is preliminary data.</text>
</comment>
<organism evidence="2 3">
    <name type="scientific">Phytophthora fragariaefolia</name>
    <dbReference type="NCBI Taxonomy" id="1490495"/>
    <lineage>
        <taxon>Eukaryota</taxon>
        <taxon>Sar</taxon>
        <taxon>Stramenopiles</taxon>
        <taxon>Oomycota</taxon>
        <taxon>Peronosporomycetes</taxon>
        <taxon>Peronosporales</taxon>
        <taxon>Peronosporaceae</taxon>
        <taxon>Phytophthora</taxon>
    </lineage>
</organism>
<gene>
    <name evidence="2" type="ORF">Pfra01_000214400</name>
</gene>
<feature type="domain" description="AAA+ ATPase" evidence="1">
    <location>
        <begin position="542"/>
        <end position="667"/>
    </location>
</feature>
<dbReference type="OrthoDB" id="2187at2759"/>
<dbReference type="InterPro" id="IPR027417">
    <property type="entry name" value="P-loop_NTPase"/>
</dbReference>
<dbReference type="EMBL" id="BSXT01000171">
    <property type="protein sequence ID" value="GMF19722.1"/>
    <property type="molecule type" value="Genomic_DNA"/>
</dbReference>
<dbReference type="GO" id="GO:0005524">
    <property type="term" value="F:ATP binding"/>
    <property type="evidence" value="ECO:0007669"/>
    <property type="project" value="InterPro"/>
</dbReference>
<dbReference type="InterPro" id="IPR003593">
    <property type="entry name" value="AAA+_ATPase"/>
</dbReference>
<feature type="domain" description="AAA+ ATPase" evidence="1">
    <location>
        <begin position="205"/>
        <end position="394"/>
    </location>
</feature>
<dbReference type="SUPFAM" id="SSF52540">
    <property type="entry name" value="P-loop containing nucleoside triphosphate hydrolases"/>
    <property type="match status" value="2"/>
</dbReference>
<protein>
    <submittedName>
        <fullName evidence="2">Unnamed protein product</fullName>
    </submittedName>
</protein>
<reference evidence="2" key="1">
    <citation type="submission" date="2023-04" db="EMBL/GenBank/DDBJ databases">
        <title>Phytophthora fragariaefolia NBRC 109709.</title>
        <authorList>
            <person name="Ichikawa N."/>
            <person name="Sato H."/>
            <person name="Tonouchi N."/>
        </authorList>
    </citation>
    <scope>NUCLEOTIDE SEQUENCE</scope>
    <source>
        <strain evidence="2">NBRC 109709</strain>
    </source>
</reference>
<dbReference type="InterPro" id="IPR003959">
    <property type="entry name" value="ATPase_AAA_core"/>
</dbReference>
<dbReference type="AlphaFoldDB" id="A0A9W6TPT5"/>
<dbReference type="Proteomes" id="UP001165121">
    <property type="component" value="Unassembled WGS sequence"/>
</dbReference>
<accession>A0A9W6TPT5</accession>
<dbReference type="SMART" id="SM00382">
    <property type="entry name" value="AAA"/>
    <property type="match status" value="2"/>
</dbReference>
<dbReference type="InterPro" id="IPR050168">
    <property type="entry name" value="AAA_ATPase_domain"/>
</dbReference>